<evidence type="ECO:0000259" key="2">
    <source>
        <dbReference type="Pfam" id="PF01548"/>
    </source>
</evidence>
<geneLocation type="plasmid" evidence="4">
    <name>1</name>
</geneLocation>
<dbReference type="NCBIfam" id="NF033542">
    <property type="entry name" value="transpos_IS110"/>
    <property type="match status" value="1"/>
</dbReference>
<dbReference type="PANTHER" id="PTHR33055:SF3">
    <property type="entry name" value="PUTATIVE TRANSPOSASE FOR IS117-RELATED"/>
    <property type="match status" value="1"/>
</dbReference>
<gene>
    <name evidence="4" type="ORF">MBLL_00791</name>
</gene>
<name>A0A679JDG0_9HYPH</name>
<dbReference type="GO" id="GO:0004803">
    <property type="term" value="F:transposase activity"/>
    <property type="evidence" value="ECO:0007669"/>
    <property type="project" value="InterPro"/>
</dbReference>
<feature type="compositionally biased region" description="Polar residues" evidence="1">
    <location>
        <begin position="314"/>
        <end position="323"/>
    </location>
</feature>
<feature type="region of interest" description="Disordered" evidence="1">
    <location>
        <begin position="298"/>
        <end position="323"/>
    </location>
</feature>
<evidence type="ECO:0000259" key="3">
    <source>
        <dbReference type="Pfam" id="PF02371"/>
    </source>
</evidence>
<sequence>MSIVSIGLDLAKTVFQVHGVDASGQVELRRRLSRNELVAFFAKLPPCLVGMEACSSAHHWARELVRLGHTVRLIPPQYVKPYVKRNKTDAADAEAICEAVARPNMRFVPIKTVEQQGILALHRVRSLLVRQRTAAVNAARGLLAEFGVVAGKGIQRVDELRRRMDDLDAELFPDEARTALNGLFAHIDAFYEQVATIDARILAWHRGSAESQRLASAPGVGPMTASAIVAAVGDGRQFQSARHFAAWLGLTPRIKASGGKERIGRIGVHADRHDDGHRDDAPVLADLHVGRVDPRGLPSWPATMGSRYGHSPSMGRSRNAPTRSSISWHRRETWLFDTPVPPIAGSHRGLPRWGPPWTRSSTERVEMPWM</sequence>
<dbReference type="InterPro" id="IPR002525">
    <property type="entry name" value="Transp_IS110-like_N"/>
</dbReference>
<organism evidence="4">
    <name type="scientific">Methylobacterium bullatum</name>
    <dbReference type="NCBI Taxonomy" id="570505"/>
    <lineage>
        <taxon>Bacteria</taxon>
        <taxon>Pseudomonadati</taxon>
        <taxon>Pseudomonadota</taxon>
        <taxon>Alphaproteobacteria</taxon>
        <taxon>Hyphomicrobiales</taxon>
        <taxon>Methylobacteriaceae</taxon>
        <taxon>Methylobacterium</taxon>
    </lineage>
</organism>
<feature type="domain" description="Transposase IS116/IS110/IS902 C-terminal" evidence="3">
    <location>
        <begin position="212"/>
        <end position="272"/>
    </location>
</feature>
<dbReference type="AlphaFoldDB" id="A0A679JDG0"/>
<protein>
    <submittedName>
        <fullName evidence="4">Uncharacterized protein</fullName>
    </submittedName>
</protein>
<dbReference type="GO" id="GO:0003677">
    <property type="term" value="F:DNA binding"/>
    <property type="evidence" value="ECO:0007669"/>
    <property type="project" value="InterPro"/>
</dbReference>
<proteinExistence type="predicted"/>
<dbReference type="InterPro" id="IPR047650">
    <property type="entry name" value="Transpos_IS110"/>
</dbReference>
<evidence type="ECO:0000256" key="1">
    <source>
        <dbReference type="SAM" id="MobiDB-lite"/>
    </source>
</evidence>
<dbReference type="PANTHER" id="PTHR33055">
    <property type="entry name" value="TRANSPOSASE FOR INSERTION SEQUENCE ELEMENT IS1111A"/>
    <property type="match status" value="1"/>
</dbReference>
<dbReference type="EMBL" id="LR743510">
    <property type="protein sequence ID" value="CAA2137713.1"/>
    <property type="molecule type" value="Genomic_DNA"/>
</dbReference>
<dbReference type="InterPro" id="IPR003346">
    <property type="entry name" value="Transposase_20"/>
</dbReference>
<accession>A0A679JDG0</accession>
<dbReference type="Pfam" id="PF01548">
    <property type="entry name" value="DEDD_Tnp_IS110"/>
    <property type="match status" value="1"/>
</dbReference>
<feature type="domain" description="Transposase IS110-like N-terminal" evidence="2">
    <location>
        <begin position="6"/>
        <end position="145"/>
    </location>
</feature>
<dbReference type="Pfam" id="PF02371">
    <property type="entry name" value="Transposase_20"/>
    <property type="match status" value="1"/>
</dbReference>
<keyword evidence="4" id="KW-0614">Plasmid</keyword>
<reference evidence="4" key="1">
    <citation type="submission" date="2019-12" db="EMBL/GenBank/DDBJ databases">
        <authorList>
            <person name="Cremers G."/>
        </authorList>
    </citation>
    <scope>NUCLEOTIDE SEQUENCE</scope>
    <source>
        <strain evidence="4">Mbul2</strain>
        <plasmid evidence="4">1</plasmid>
    </source>
</reference>
<dbReference type="GO" id="GO:0006313">
    <property type="term" value="P:DNA transposition"/>
    <property type="evidence" value="ECO:0007669"/>
    <property type="project" value="InterPro"/>
</dbReference>
<evidence type="ECO:0000313" key="4">
    <source>
        <dbReference type="EMBL" id="CAA2137713.1"/>
    </source>
</evidence>